<accession>A1ZLV4</accession>
<keyword evidence="3" id="KW-1185">Reference proteome</keyword>
<sequence>MESKVKKVKRFLKSKYTDYQSFFMPFIASFLAGFSTTSRLFISIDGSVVGKDCMALVVSIVYGKRAIPIAWVVRQQKKGHMSVT</sequence>
<feature type="transmembrane region" description="Helical" evidence="1">
    <location>
        <begin position="54"/>
        <end position="73"/>
    </location>
</feature>
<organism evidence="2 3">
    <name type="scientific">Microscilla marina ATCC 23134</name>
    <dbReference type="NCBI Taxonomy" id="313606"/>
    <lineage>
        <taxon>Bacteria</taxon>
        <taxon>Pseudomonadati</taxon>
        <taxon>Bacteroidota</taxon>
        <taxon>Cytophagia</taxon>
        <taxon>Cytophagales</taxon>
        <taxon>Microscillaceae</taxon>
        <taxon>Microscilla</taxon>
    </lineage>
</organism>
<dbReference type="EMBL" id="AAWS01000015">
    <property type="protein sequence ID" value="EAY28486.1"/>
    <property type="molecule type" value="Genomic_DNA"/>
</dbReference>
<name>A1ZLV4_MICM2</name>
<keyword evidence="1" id="KW-1133">Transmembrane helix</keyword>
<gene>
    <name evidence="2" type="ORF">M23134_04333</name>
</gene>
<dbReference type="eggNOG" id="COG3385">
    <property type="taxonomic scope" value="Bacteria"/>
</dbReference>
<keyword evidence="1" id="KW-0472">Membrane</keyword>
<keyword evidence="1" id="KW-0812">Transmembrane</keyword>
<reference evidence="2 3" key="1">
    <citation type="submission" date="2007-01" db="EMBL/GenBank/DDBJ databases">
        <authorList>
            <person name="Haygood M."/>
            <person name="Podell S."/>
            <person name="Anderson C."/>
            <person name="Hopkinson B."/>
            <person name="Roe K."/>
            <person name="Barbeau K."/>
            <person name="Gaasterland T."/>
            <person name="Ferriera S."/>
            <person name="Johnson J."/>
            <person name="Kravitz S."/>
            <person name="Beeson K."/>
            <person name="Sutton G."/>
            <person name="Rogers Y.-H."/>
            <person name="Friedman R."/>
            <person name="Frazier M."/>
            <person name="Venter J.C."/>
        </authorList>
    </citation>
    <scope>NUCLEOTIDE SEQUENCE [LARGE SCALE GENOMIC DNA]</scope>
    <source>
        <strain evidence="2 3">ATCC 23134</strain>
    </source>
</reference>
<evidence type="ECO:0008006" key="4">
    <source>
        <dbReference type="Google" id="ProtNLM"/>
    </source>
</evidence>
<protein>
    <recommendedName>
        <fullName evidence="4">Transposase</fullName>
    </recommendedName>
</protein>
<evidence type="ECO:0000256" key="1">
    <source>
        <dbReference type="SAM" id="Phobius"/>
    </source>
</evidence>
<comment type="caution">
    <text evidence="2">The sequence shown here is derived from an EMBL/GenBank/DDBJ whole genome shotgun (WGS) entry which is preliminary data.</text>
</comment>
<evidence type="ECO:0000313" key="2">
    <source>
        <dbReference type="EMBL" id="EAY28486.1"/>
    </source>
</evidence>
<dbReference type="AlphaFoldDB" id="A1ZLV4"/>
<proteinExistence type="predicted"/>
<feature type="transmembrane region" description="Helical" evidence="1">
    <location>
        <begin position="21"/>
        <end position="42"/>
    </location>
</feature>
<dbReference type="Proteomes" id="UP000004095">
    <property type="component" value="Unassembled WGS sequence"/>
</dbReference>
<evidence type="ECO:0000313" key="3">
    <source>
        <dbReference type="Proteomes" id="UP000004095"/>
    </source>
</evidence>